<feature type="compositionally biased region" description="Polar residues" evidence="2">
    <location>
        <begin position="174"/>
        <end position="186"/>
    </location>
</feature>
<keyword evidence="4" id="KW-1185">Reference proteome</keyword>
<gene>
    <name evidence="3" type="ORF">D9613_002544</name>
</gene>
<feature type="compositionally biased region" description="Polar residues" evidence="2">
    <location>
        <begin position="79"/>
        <end position="91"/>
    </location>
</feature>
<evidence type="ECO:0000313" key="3">
    <source>
        <dbReference type="EMBL" id="KAF4614793.1"/>
    </source>
</evidence>
<keyword evidence="1" id="KW-0175">Coiled coil</keyword>
<feature type="compositionally biased region" description="Polar residues" evidence="2">
    <location>
        <begin position="150"/>
        <end position="167"/>
    </location>
</feature>
<reference evidence="3 4" key="1">
    <citation type="submission" date="2019-12" db="EMBL/GenBank/DDBJ databases">
        <authorList>
            <person name="Floudas D."/>
            <person name="Bentzer J."/>
            <person name="Ahren D."/>
            <person name="Johansson T."/>
            <person name="Persson P."/>
            <person name="Tunlid A."/>
        </authorList>
    </citation>
    <scope>NUCLEOTIDE SEQUENCE [LARGE SCALE GENOMIC DNA]</scope>
    <source>
        <strain evidence="3 4">CBS 102.39</strain>
    </source>
</reference>
<evidence type="ECO:0000256" key="1">
    <source>
        <dbReference type="SAM" id="Coils"/>
    </source>
</evidence>
<proteinExistence type="predicted"/>
<accession>A0A8H4QPX5</accession>
<feature type="compositionally biased region" description="Polar residues" evidence="2">
    <location>
        <begin position="46"/>
        <end position="59"/>
    </location>
</feature>
<dbReference type="EMBL" id="JAACJL010000044">
    <property type="protein sequence ID" value="KAF4614793.1"/>
    <property type="molecule type" value="Genomic_DNA"/>
</dbReference>
<feature type="compositionally biased region" description="Polar residues" evidence="2">
    <location>
        <begin position="236"/>
        <end position="272"/>
    </location>
</feature>
<protein>
    <submittedName>
        <fullName evidence="3">Uncharacterized protein</fullName>
    </submittedName>
</protein>
<evidence type="ECO:0000313" key="4">
    <source>
        <dbReference type="Proteomes" id="UP000521872"/>
    </source>
</evidence>
<dbReference type="AlphaFoldDB" id="A0A8H4QPX5"/>
<evidence type="ECO:0000256" key="2">
    <source>
        <dbReference type="SAM" id="MobiDB-lite"/>
    </source>
</evidence>
<dbReference type="Proteomes" id="UP000521872">
    <property type="component" value="Unassembled WGS sequence"/>
</dbReference>
<sequence>MFNFMGQQLASFYSAARDVGVHDTSALKANNQGATQDFYSFGTPDNGVQPSSEPPSNNKGLPRKDIDKTIGSMPGSAGIRNSSTPVDSYGSSEHEHEQIPAELPDDEVPPPELERGAPAAEDETDFPQPRVRRRQSAAFSSFFYKLADTNDPSATADQSSIHSSTSVLGAATEETLSPRTASNTFPTGADTPSKESSRCLQSIPEKETSATSVRFSFVLDESIAKKMSEAGRLRRTQSQNLNSVANSRAQKPTSEPPNSTQELPCGEVTQSLPLPPSTDPHGDCRRDLKTLRDLYDRQRAELKESQETIQRLKAENLREKAHLSKSVQEANILRQEHKTSGQRISTLKEHLSMVTTELNNLKKEKQGWQGQLDAMQHRVQQAEHRVRCLDNLTRLKLEAREDGAFGSVKRTKNFQTSNQKANAKVIDLVVSLNEGILQYATLAESIGQKVNFPVSSPHARSRSREILGSKLTTILKKYCSLSSDFRRILMQVLFELFMVYWCTQIIEGWYPKQKCFADVLLEFSQSTNSSTIVPGARVDHGKIKILQTDVSTDSDYSTWVSDIHQDLSEILSVGGVRLTSDRFRSKLLTLVKRAHQVRTALAEKDLCGGLEILIVGHGMPFQHKWMDDEYPFNDGVSAPSMTMDLVAGTCGIGLRRIAVGKTSAISTPVNANQLADVVLKPKVVLEKILDEDA</sequence>
<organism evidence="3 4">
    <name type="scientific">Agrocybe pediades</name>
    <dbReference type="NCBI Taxonomy" id="84607"/>
    <lineage>
        <taxon>Eukaryota</taxon>
        <taxon>Fungi</taxon>
        <taxon>Dikarya</taxon>
        <taxon>Basidiomycota</taxon>
        <taxon>Agaricomycotina</taxon>
        <taxon>Agaricomycetes</taxon>
        <taxon>Agaricomycetidae</taxon>
        <taxon>Agaricales</taxon>
        <taxon>Agaricineae</taxon>
        <taxon>Strophariaceae</taxon>
        <taxon>Agrocybe</taxon>
    </lineage>
</organism>
<feature type="coiled-coil region" evidence="1">
    <location>
        <begin position="288"/>
        <end position="392"/>
    </location>
</feature>
<feature type="region of interest" description="Disordered" evidence="2">
    <location>
        <begin position="149"/>
        <end position="205"/>
    </location>
</feature>
<feature type="region of interest" description="Disordered" evidence="2">
    <location>
        <begin position="229"/>
        <end position="284"/>
    </location>
</feature>
<feature type="region of interest" description="Disordered" evidence="2">
    <location>
        <begin position="36"/>
        <end position="134"/>
    </location>
</feature>
<comment type="caution">
    <text evidence="3">The sequence shown here is derived from an EMBL/GenBank/DDBJ whole genome shotgun (WGS) entry which is preliminary data.</text>
</comment>
<name>A0A8H4QPX5_9AGAR</name>